<reference evidence="2" key="1">
    <citation type="submission" date="2025-08" db="UniProtKB">
        <authorList>
            <consortium name="RefSeq"/>
        </authorList>
    </citation>
    <scope>IDENTIFICATION</scope>
    <source>
        <strain evidence="2">USDA-PBARC FA_bdor</strain>
        <tissue evidence="2">Whole organism</tissue>
    </source>
</reference>
<evidence type="ECO:0000313" key="1">
    <source>
        <dbReference type="Proteomes" id="UP000694866"/>
    </source>
</evidence>
<dbReference type="OrthoDB" id="7689787at2759"/>
<protein>
    <submittedName>
        <fullName evidence="2">Uncharacterized protein isoform X1</fullName>
    </submittedName>
</protein>
<name>A0A9R1T3R9_9HYME</name>
<dbReference type="Proteomes" id="UP000694866">
    <property type="component" value="Unplaced"/>
</dbReference>
<evidence type="ECO:0000313" key="2">
    <source>
        <dbReference type="RefSeq" id="XP_011302274.1"/>
    </source>
</evidence>
<proteinExistence type="predicted"/>
<organism evidence="1 2">
    <name type="scientific">Fopius arisanus</name>
    <dbReference type="NCBI Taxonomy" id="64838"/>
    <lineage>
        <taxon>Eukaryota</taxon>
        <taxon>Metazoa</taxon>
        <taxon>Ecdysozoa</taxon>
        <taxon>Arthropoda</taxon>
        <taxon>Hexapoda</taxon>
        <taxon>Insecta</taxon>
        <taxon>Pterygota</taxon>
        <taxon>Neoptera</taxon>
        <taxon>Endopterygota</taxon>
        <taxon>Hymenoptera</taxon>
        <taxon>Apocrita</taxon>
        <taxon>Ichneumonoidea</taxon>
        <taxon>Braconidae</taxon>
        <taxon>Opiinae</taxon>
        <taxon>Fopius</taxon>
    </lineage>
</organism>
<keyword evidence="1" id="KW-1185">Reference proteome</keyword>
<accession>A0A9R1T3R9</accession>
<dbReference type="AlphaFoldDB" id="A0A9R1T3R9"/>
<dbReference type="RefSeq" id="XP_011302274.1">
    <property type="nucleotide sequence ID" value="XM_011303972.1"/>
</dbReference>
<dbReference type="GeneID" id="105266076"/>
<gene>
    <name evidence="2" type="primary">LOC105266076</name>
</gene>
<sequence>MVVASMSEEGVQIQKGLSEWWSEESEYLLQRIERWAALARGYNRLRSQKLSRGRLAFGDGLDDDEDRYIPRDSEFLRRSGGLKQRSPDEARRLNCCGTFNYQSNSKLDSNCLETYRYDHSIYFKTIGDIRRSKSGENVGCQQDGDRCSDDEKVEWDVRVMNNSTRGITTDRQMVVMPNGEVRWDYLDQYSSEDCDNDRTHSWSVVDFHKKMEKNLPEDKPEVIDLRNDQEDQRNNNVMGQISVSNKSMELKPQSVTRILSFRTKRSPKVVRRPMVCGEGNISWPGVLLTYTASHVDPAVVSSHNRVIKVK</sequence>
<dbReference type="KEGG" id="fas:105266076"/>